<reference evidence="15" key="2">
    <citation type="submission" date="2020-09" db="EMBL/GenBank/DDBJ databases">
        <authorList>
            <person name="Sun Q."/>
            <person name="Zhou Y."/>
        </authorList>
    </citation>
    <scope>NUCLEOTIDE SEQUENCE</scope>
    <source>
        <strain evidence="15">CGMCC 1.12921</strain>
    </source>
</reference>
<evidence type="ECO:0000256" key="8">
    <source>
        <dbReference type="ARBA" id="ARBA00066694"/>
    </source>
</evidence>
<keyword evidence="4 10" id="KW-0274">FAD</keyword>
<dbReference type="InterPro" id="IPR036250">
    <property type="entry name" value="AcylCo_DH-like_C"/>
</dbReference>
<feature type="domain" description="Acetyl-CoA dehydrogenase-like C-terminal" evidence="14">
    <location>
        <begin position="465"/>
        <end position="590"/>
    </location>
</feature>
<keyword evidence="5 10" id="KW-0560">Oxidoreductase</keyword>
<comment type="cofactor">
    <cofactor evidence="1 10">
        <name>FAD</name>
        <dbReference type="ChEBI" id="CHEBI:57692"/>
    </cofactor>
</comment>
<dbReference type="Pfam" id="PF12806">
    <property type="entry name" value="Acyl-CoA_dh_C"/>
    <property type="match status" value="1"/>
</dbReference>
<accession>A0A8J2V1I2</accession>
<evidence type="ECO:0000256" key="3">
    <source>
        <dbReference type="ARBA" id="ARBA00022630"/>
    </source>
</evidence>
<organism evidence="15 16">
    <name type="scientific">Aquisalinus flavus</name>
    <dbReference type="NCBI Taxonomy" id="1526572"/>
    <lineage>
        <taxon>Bacteria</taxon>
        <taxon>Pseudomonadati</taxon>
        <taxon>Pseudomonadota</taxon>
        <taxon>Alphaproteobacteria</taxon>
        <taxon>Parvularculales</taxon>
        <taxon>Parvularculaceae</taxon>
        <taxon>Aquisalinus</taxon>
    </lineage>
</organism>
<dbReference type="Pfam" id="PF02770">
    <property type="entry name" value="Acyl-CoA_dh_M"/>
    <property type="match status" value="1"/>
</dbReference>
<dbReference type="InterPro" id="IPR037069">
    <property type="entry name" value="AcylCoA_DH/ox_N_sf"/>
</dbReference>
<dbReference type="RefSeq" id="WP_188159751.1">
    <property type="nucleotide sequence ID" value="NZ_BMGH01000001.1"/>
</dbReference>
<evidence type="ECO:0000313" key="15">
    <source>
        <dbReference type="EMBL" id="GGC99335.1"/>
    </source>
</evidence>
<sequence length="597" mass="63956">MTYKTPVRDMQFILDHMAGFDAVRQTGAWDDLGPELVTAVLEEVGKLADNVLAPLNQAADEKGASLKDGVVTLPPEFREAYSQYTEGGWGSLAFPEEYGGQDLPQTLALCVSDALFGACIGLSMGFCLTTGAVKALLAHGTEEQKKLYLEKMVSGEWAGTMNLSEPQAGSDLSVIRTKAEPAGDGRYRIKGNKVWISYGEHDLTENICHLVLARLPDAPEGTRGISMFLVPKYHVNEDGSLGERNDVRCTGIEHKLGQHLSPTCQLAFGDNEECYGTLVGKENEGLKNMFVMMNAARIDVGMQAVSVAEHAFQSALAYAQDRTQGRAFGVKSGPQVAIIQHPDVRRQLYTMKALTDASRAICYANMVAHDVAHHSPDLETARLAKEREELLTPVSKGFSSERAIESTSLGIQVFGGMGYVEETGAAQHLRDVRICAIYEGTNGIQAIDLIGRKLGMGGGKLAYDFIAEVKDNADALMASGTGDLEAIGQQLKAEAERLEAVTRWMVEAGGRGKAEDALAGASAYLDQFGYVAGGHYLGKGALVAAGLEEGDRAYHAARIAIARFYADNLLPRAGACATAAMAGEQTVREIDPALLAG</sequence>
<dbReference type="Gene3D" id="1.20.140.10">
    <property type="entry name" value="Butyryl-CoA Dehydrogenase, subunit A, domain 3"/>
    <property type="match status" value="1"/>
</dbReference>
<evidence type="ECO:0000259" key="11">
    <source>
        <dbReference type="Pfam" id="PF00441"/>
    </source>
</evidence>
<evidence type="ECO:0000256" key="9">
    <source>
        <dbReference type="ARBA" id="ARBA00069043"/>
    </source>
</evidence>
<evidence type="ECO:0000256" key="7">
    <source>
        <dbReference type="ARBA" id="ARBA00058683"/>
    </source>
</evidence>
<proteinExistence type="inferred from homology"/>
<evidence type="ECO:0000256" key="2">
    <source>
        <dbReference type="ARBA" id="ARBA00009347"/>
    </source>
</evidence>
<dbReference type="InterPro" id="IPR013786">
    <property type="entry name" value="AcylCoA_DH/ox_N"/>
</dbReference>
<evidence type="ECO:0000256" key="10">
    <source>
        <dbReference type="RuleBase" id="RU362125"/>
    </source>
</evidence>
<keyword evidence="3 10" id="KW-0285">Flavoprotein</keyword>
<comment type="function">
    <text evidence="7">Involved in the assimilation of dimethylsulphoniopropionate (DMSP), an important compound in the fixation of carbon in marine phytoplankton, by mediating the conversion of 3-(methylthio)propanoyl-CoA (MMPA-CoA) to 3-(methylthio)acryloyl-CoA (MTA-CoA).</text>
</comment>
<keyword evidence="16" id="KW-1185">Reference proteome</keyword>
<dbReference type="AlphaFoldDB" id="A0A8J2V1I2"/>
<evidence type="ECO:0000259" key="13">
    <source>
        <dbReference type="Pfam" id="PF02771"/>
    </source>
</evidence>
<dbReference type="GO" id="GO:0016627">
    <property type="term" value="F:oxidoreductase activity, acting on the CH-CH group of donors"/>
    <property type="evidence" value="ECO:0007669"/>
    <property type="project" value="InterPro"/>
</dbReference>
<evidence type="ECO:0000256" key="5">
    <source>
        <dbReference type="ARBA" id="ARBA00023002"/>
    </source>
</evidence>
<dbReference type="Proteomes" id="UP000613582">
    <property type="component" value="Unassembled WGS sequence"/>
</dbReference>
<dbReference type="EC" id="1.3.99.41" evidence="8"/>
<dbReference type="InterPro" id="IPR009075">
    <property type="entry name" value="AcylCo_DH/oxidase_C"/>
</dbReference>
<dbReference type="Gene3D" id="2.40.110.10">
    <property type="entry name" value="Butyryl-CoA Dehydrogenase, subunit A, domain 2"/>
    <property type="match status" value="1"/>
</dbReference>
<evidence type="ECO:0000256" key="6">
    <source>
        <dbReference type="ARBA" id="ARBA00051388"/>
    </source>
</evidence>
<dbReference type="SUPFAM" id="SSF47203">
    <property type="entry name" value="Acyl-CoA dehydrogenase C-terminal domain-like"/>
    <property type="match status" value="1"/>
</dbReference>
<evidence type="ECO:0000259" key="14">
    <source>
        <dbReference type="Pfam" id="PF12806"/>
    </source>
</evidence>
<dbReference type="InterPro" id="IPR006091">
    <property type="entry name" value="Acyl-CoA_Oxase/DH_mid-dom"/>
</dbReference>
<dbReference type="Pfam" id="PF00441">
    <property type="entry name" value="Acyl-CoA_dh_1"/>
    <property type="match status" value="1"/>
</dbReference>
<dbReference type="PANTHER" id="PTHR42803:SF1">
    <property type="entry name" value="BROAD-SPECIFICITY LINEAR ACYL-COA DEHYDROGENASE FADE5"/>
    <property type="match status" value="1"/>
</dbReference>
<dbReference type="GO" id="GO:0050660">
    <property type="term" value="F:flavin adenine dinucleotide binding"/>
    <property type="evidence" value="ECO:0007669"/>
    <property type="project" value="InterPro"/>
</dbReference>
<feature type="domain" description="Acyl-CoA oxidase/dehydrogenase middle" evidence="12">
    <location>
        <begin position="161"/>
        <end position="269"/>
    </location>
</feature>
<dbReference type="Gene3D" id="1.10.540.10">
    <property type="entry name" value="Acyl-CoA dehydrogenase/oxidase, N-terminal domain"/>
    <property type="match status" value="1"/>
</dbReference>
<evidence type="ECO:0000259" key="12">
    <source>
        <dbReference type="Pfam" id="PF02770"/>
    </source>
</evidence>
<dbReference type="EMBL" id="BMGH01000001">
    <property type="protein sequence ID" value="GGC99335.1"/>
    <property type="molecule type" value="Genomic_DNA"/>
</dbReference>
<comment type="catalytic activity">
    <reaction evidence="6">
        <text>3-(methylsulfanyl)propanoyl-CoA + oxidized [electron-transfer flavoprotein] + H(+) = 3-(methylsulfanyl)acryloyl-CoA + reduced [electron-transfer flavoprotein]</text>
        <dbReference type="Rhea" id="RHEA:52612"/>
        <dbReference type="Rhea" id="RHEA-COMP:10685"/>
        <dbReference type="Rhea" id="RHEA-COMP:10686"/>
        <dbReference type="ChEBI" id="CHEBI:15378"/>
        <dbReference type="ChEBI" id="CHEBI:57692"/>
        <dbReference type="ChEBI" id="CHEBI:58307"/>
        <dbReference type="ChEBI" id="CHEBI:82815"/>
        <dbReference type="ChEBI" id="CHEBI:84994"/>
        <dbReference type="EC" id="1.3.99.41"/>
    </reaction>
    <physiologicalReaction direction="left-to-right" evidence="6">
        <dbReference type="Rhea" id="RHEA:52613"/>
    </physiologicalReaction>
</comment>
<dbReference type="InterPro" id="IPR009100">
    <property type="entry name" value="AcylCoA_DH/oxidase_NM_dom_sf"/>
</dbReference>
<dbReference type="Pfam" id="PF02771">
    <property type="entry name" value="Acyl-CoA_dh_N"/>
    <property type="match status" value="1"/>
</dbReference>
<dbReference type="InterPro" id="IPR025878">
    <property type="entry name" value="Acyl-CoA_dh-like_C_dom"/>
</dbReference>
<dbReference type="InterPro" id="IPR052166">
    <property type="entry name" value="Diverse_Acyl-CoA_DH"/>
</dbReference>
<gene>
    <name evidence="15" type="ORF">GCM10011342_05410</name>
</gene>
<dbReference type="FunFam" id="2.40.110.10:FF:000031">
    <property type="entry name" value="Acyl-CoA dehydrogenase, putative"/>
    <property type="match status" value="1"/>
</dbReference>
<evidence type="ECO:0000313" key="16">
    <source>
        <dbReference type="Proteomes" id="UP000613582"/>
    </source>
</evidence>
<dbReference type="PANTHER" id="PTHR42803">
    <property type="entry name" value="ACYL-COA DEHYDROGENASE"/>
    <property type="match status" value="1"/>
</dbReference>
<feature type="domain" description="Acyl-CoA dehydrogenase/oxidase C-terminal" evidence="11">
    <location>
        <begin position="283"/>
        <end position="452"/>
    </location>
</feature>
<name>A0A8J2V1I2_9PROT</name>
<protein>
    <recommendedName>
        <fullName evidence="9">3-methylmercaptopropionyl-CoA dehydrogenase</fullName>
        <ecNumber evidence="8">1.3.99.41</ecNumber>
    </recommendedName>
</protein>
<dbReference type="SUPFAM" id="SSF56645">
    <property type="entry name" value="Acyl-CoA dehydrogenase NM domain-like"/>
    <property type="match status" value="1"/>
</dbReference>
<comment type="caution">
    <text evidence="15">The sequence shown here is derived from an EMBL/GenBank/DDBJ whole genome shotgun (WGS) entry which is preliminary data.</text>
</comment>
<dbReference type="InterPro" id="IPR046373">
    <property type="entry name" value="Acyl-CoA_Oxase/DH_mid-dom_sf"/>
</dbReference>
<evidence type="ECO:0000256" key="4">
    <source>
        <dbReference type="ARBA" id="ARBA00022827"/>
    </source>
</evidence>
<feature type="domain" description="Acyl-CoA dehydrogenase/oxidase N-terminal" evidence="13">
    <location>
        <begin position="39"/>
        <end position="156"/>
    </location>
</feature>
<evidence type="ECO:0000256" key="1">
    <source>
        <dbReference type="ARBA" id="ARBA00001974"/>
    </source>
</evidence>
<reference evidence="15" key="1">
    <citation type="journal article" date="2014" name="Int. J. Syst. Evol. Microbiol.">
        <title>Complete genome sequence of Corynebacterium casei LMG S-19264T (=DSM 44701T), isolated from a smear-ripened cheese.</title>
        <authorList>
            <consortium name="US DOE Joint Genome Institute (JGI-PGF)"/>
            <person name="Walter F."/>
            <person name="Albersmeier A."/>
            <person name="Kalinowski J."/>
            <person name="Ruckert C."/>
        </authorList>
    </citation>
    <scope>NUCLEOTIDE SEQUENCE</scope>
    <source>
        <strain evidence="15">CGMCC 1.12921</strain>
    </source>
</reference>
<comment type="similarity">
    <text evidence="2 10">Belongs to the acyl-CoA dehydrogenase family.</text>
</comment>